<dbReference type="EMBL" id="QLTK01000006">
    <property type="protein sequence ID" value="RAS34526.1"/>
    <property type="molecule type" value="Genomic_DNA"/>
</dbReference>
<evidence type="ECO:0000256" key="1">
    <source>
        <dbReference type="ARBA" id="ARBA00007529"/>
    </source>
</evidence>
<dbReference type="Proteomes" id="UP000248918">
    <property type="component" value="Unassembled WGS sequence"/>
</dbReference>
<name>A0A329CHY4_9BURK</name>
<dbReference type="PANTHER" id="PTHR33442">
    <property type="entry name" value="TRANS-3-HYDROXY-L-PROLINE DEHYDRATASE"/>
    <property type="match status" value="1"/>
</dbReference>
<dbReference type="AlphaFoldDB" id="A0A329CHY4"/>
<dbReference type="SUPFAM" id="SSF54506">
    <property type="entry name" value="Diaminopimelate epimerase-like"/>
    <property type="match status" value="1"/>
</dbReference>
<dbReference type="PIRSF" id="PIRSF029792">
    <property type="entry name" value="Pro_racemase"/>
    <property type="match status" value="1"/>
</dbReference>
<dbReference type="OrthoDB" id="181267at2"/>
<sequence>MGVMKTIDIIDSHTGGEPTRLVVTGGPDLGGGSLAQRLEVLRSRFDDWRAGVVTEPRGSDVVVGALLCEPHDPTCAAGVIFFNNVGYLGMCGHGTIGLIVSLAHLGRIGPGRHRIETPVGVVEATLNEDGSVGVRNVPAYRYRQAVAVEVPGYGALTGDIGWGGNWFFLVADHGQALEASRIGELTAFSGAIRDALIAQRITGADGALIDHIELFGPGSRDGIDSRSFVLCPGNAYDRSPCGTGTSAKIACLAADGKLAEGAVWRQESIIGSVFEASYRRGGGGDGDGDADGFGDAVIPTITGRAHIMAEGRLCFDERDPFAWGIRTA</sequence>
<reference evidence="2 3" key="1">
    <citation type="submission" date="2018-06" db="EMBL/GenBank/DDBJ databases">
        <title>Genomic Encyclopedia of Type Strains, Phase III (KMG-III): the genomes of soil and plant-associated and newly described type strains.</title>
        <authorList>
            <person name="Whitman W."/>
        </authorList>
    </citation>
    <scope>NUCLEOTIDE SEQUENCE [LARGE SCALE GENOMIC DNA]</scope>
    <source>
        <strain evidence="2 3">LMG 23644</strain>
    </source>
</reference>
<comment type="similarity">
    <text evidence="1">Belongs to the proline racemase family.</text>
</comment>
<dbReference type="FunFam" id="3.10.310.10:FF:000003">
    <property type="entry name" value="Proline racemase"/>
    <property type="match status" value="1"/>
</dbReference>
<comment type="caution">
    <text evidence="2">The sequence shown here is derived from an EMBL/GenBank/DDBJ whole genome shotgun (WGS) entry which is preliminary data.</text>
</comment>
<evidence type="ECO:0000313" key="3">
    <source>
        <dbReference type="Proteomes" id="UP000248918"/>
    </source>
</evidence>
<dbReference type="PANTHER" id="PTHR33442:SF1">
    <property type="entry name" value="TRANS-3-HYDROXY-L-PROLINE DEHYDRATASE"/>
    <property type="match status" value="1"/>
</dbReference>
<evidence type="ECO:0000313" key="2">
    <source>
        <dbReference type="EMBL" id="RAS34526.1"/>
    </source>
</evidence>
<dbReference type="Pfam" id="PF05544">
    <property type="entry name" value="Pro_racemase"/>
    <property type="match status" value="1"/>
</dbReference>
<gene>
    <name evidence="2" type="ORF">BX591_106207</name>
</gene>
<dbReference type="SFLD" id="SFLDS00028">
    <property type="entry name" value="Proline_Racemase"/>
    <property type="match status" value="1"/>
</dbReference>
<dbReference type="RefSeq" id="WP_111931837.1">
    <property type="nucleotide sequence ID" value="NZ_CADFFP010000010.1"/>
</dbReference>
<organism evidence="2 3">
    <name type="scientific">Paraburkholderia bryophila</name>
    <dbReference type="NCBI Taxonomy" id="420952"/>
    <lineage>
        <taxon>Bacteria</taxon>
        <taxon>Pseudomonadati</taxon>
        <taxon>Pseudomonadota</taxon>
        <taxon>Betaproteobacteria</taxon>
        <taxon>Burkholderiales</taxon>
        <taxon>Burkholderiaceae</taxon>
        <taxon>Paraburkholderia</taxon>
    </lineage>
</organism>
<dbReference type="Gene3D" id="3.10.310.10">
    <property type="entry name" value="Diaminopimelate Epimerase, Chain A, domain 1"/>
    <property type="match status" value="2"/>
</dbReference>
<protein>
    <submittedName>
        <fullName evidence="2">4-hydroxyproline epimerase</fullName>
    </submittedName>
</protein>
<accession>A0A329CHY4</accession>
<dbReference type="InterPro" id="IPR008794">
    <property type="entry name" value="Pro_racemase_fam"/>
</dbReference>
<proteinExistence type="inferred from homology"/>
<dbReference type="NCBIfam" id="NF010577">
    <property type="entry name" value="PRK13970.1"/>
    <property type="match status" value="1"/>
</dbReference>